<sequence length="682" mass="73088">MSSVSTDDTRLPRDFFARSSQEVARDLLGCRLSVGGVTLRLTELEAYAGERDPGSHAFRGVTPRTRPMFGPAGFTYVYFTYGHHWCLNLVAGHEGTAEAVLVRAGEVVEGHDIVRERRGSVPERDWARGPGRLGQALAMGGELSGRDFCRPTLGEPIDLVVSAPAQPVPAAAVATGPRVGVSGPGGDGTAYPWRFFLAGDRFVSDYRPGVVRRRRVTARGDGPAAGGPAFGTAGYSLARPGRHTAGCVRGGHRARRTERTPIPVTDIFDELQWRGLVAQSTDEAALREALADGPVTVYCGFDPSAPSLHFGNFVQLSVLRRMQAAGHRVICLVGGSTGLIGDPKPDSERVLQDKETIAASVERIQQLVGPLLDFDGDNPALLVNNLDWTAPLSAIDFLRDVGRHFRVNQMIRKEAVARRLESEHGISYTEFSYQMLQALDFLELYRSRGCSLQIGGSDQWGNITAGVDLVHRAEGATVHALATPLLVDSTGRKFGKSEGNAVWLSADMTSPYAFYQYFLNVEDASVVAMLKALTDRSREEIAELEEQVSTEPFRRTAQRTLAADVTTLVHGAEATAAVQAASEALFGKGDLAGLDARTLGDATAELPGADVPIGTSVVDALVAVGLVDSRNGARRAIGEGGASVNNVKVTDLERVLDEGDFLHGTVAVIKRGRRSLAAARRA</sequence>
<dbReference type="InterPro" id="IPR011034">
    <property type="entry name" value="Formyl_transferase-like_C_sf"/>
</dbReference>
<comment type="similarity">
    <text evidence="1 12">Belongs to the DNA glycosylase MPG family.</text>
</comment>
<comment type="similarity">
    <text evidence="13">Belongs to the class-I aminoacyl-tRNA synthetase family. TyrS type 1 subfamily.</text>
</comment>
<feature type="binding site" evidence="13">
    <location>
        <position position="298"/>
    </location>
    <ligand>
        <name>L-tyrosine</name>
        <dbReference type="ChEBI" id="CHEBI:58315"/>
    </ligand>
</feature>
<evidence type="ECO:0000256" key="7">
    <source>
        <dbReference type="ARBA" id="ARBA00022884"/>
    </source>
</evidence>
<dbReference type="InterPro" id="IPR036995">
    <property type="entry name" value="MPG_sf"/>
</dbReference>
<feature type="short sequence motif" description="'KMSKS' region" evidence="13">
    <location>
        <begin position="493"/>
        <end position="497"/>
    </location>
</feature>
<evidence type="ECO:0000256" key="12">
    <source>
        <dbReference type="HAMAP-Rule" id="MF_00527"/>
    </source>
</evidence>
<comment type="subcellular location">
    <subcellularLocation>
        <location evidence="13">Cytoplasm</location>
    </subcellularLocation>
</comment>
<evidence type="ECO:0000256" key="4">
    <source>
        <dbReference type="ARBA" id="ARBA00022763"/>
    </source>
</evidence>
<dbReference type="NCBIfam" id="NF002003">
    <property type="entry name" value="PRK00802.1-3"/>
    <property type="match status" value="1"/>
</dbReference>
<keyword evidence="3 13" id="KW-0547">Nucleotide-binding</keyword>
<dbReference type="InterPro" id="IPR003180">
    <property type="entry name" value="MPG"/>
</dbReference>
<dbReference type="PRINTS" id="PR01040">
    <property type="entry name" value="TRNASYNTHTYR"/>
</dbReference>
<evidence type="ECO:0000313" key="17">
    <source>
        <dbReference type="Proteomes" id="UP001500013"/>
    </source>
</evidence>
<dbReference type="InterPro" id="IPR024107">
    <property type="entry name" value="Tyr-tRNA-ligase_bac_1"/>
</dbReference>
<dbReference type="InterPro" id="IPR036986">
    <property type="entry name" value="S4_RNA-bd_sf"/>
</dbReference>
<evidence type="ECO:0000259" key="15">
    <source>
        <dbReference type="Pfam" id="PF22421"/>
    </source>
</evidence>
<accession>A0ABN2SH30</accession>
<keyword evidence="2 13" id="KW-0436">Ligase</keyword>
<dbReference type="Gene3D" id="3.40.50.620">
    <property type="entry name" value="HUPs"/>
    <property type="match status" value="1"/>
</dbReference>
<dbReference type="NCBIfam" id="TIGR00234">
    <property type="entry name" value="tyrS"/>
    <property type="match status" value="1"/>
</dbReference>
<keyword evidence="8 13" id="KW-0648">Protein biosynthesis</keyword>
<evidence type="ECO:0000256" key="10">
    <source>
        <dbReference type="ARBA" id="ARBA00023204"/>
    </source>
</evidence>
<keyword evidence="6 13" id="KW-0067">ATP-binding</keyword>
<dbReference type="InterPro" id="IPR014729">
    <property type="entry name" value="Rossmann-like_a/b/a_fold"/>
</dbReference>
<keyword evidence="17" id="KW-1185">Reference proteome</keyword>
<evidence type="ECO:0000256" key="1">
    <source>
        <dbReference type="ARBA" id="ARBA00009232"/>
    </source>
</evidence>
<keyword evidence="9 13" id="KW-0030">Aminoacyl-tRNA synthetase</keyword>
<organism evidence="16 17">
    <name type="scientific">Terrabacter lapilli</name>
    <dbReference type="NCBI Taxonomy" id="436231"/>
    <lineage>
        <taxon>Bacteria</taxon>
        <taxon>Bacillati</taxon>
        <taxon>Actinomycetota</taxon>
        <taxon>Actinomycetes</taxon>
        <taxon>Micrococcales</taxon>
        <taxon>Intrasporangiaceae</taxon>
        <taxon>Terrabacter</taxon>
    </lineage>
</organism>
<dbReference type="EMBL" id="BAAAPU010000009">
    <property type="protein sequence ID" value="GAA1986623.1"/>
    <property type="molecule type" value="Genomic_DNA"/>
</dbReference>
<keyword evidence="10 12" id="KW-0234">DNA repair</keyword>
<comment type="caution">
    <text evidence="13">Lacks conserved residue(s) required for the propagation of feature annotation.</text>
</comment>
<comment type="subunit">
    <text evidence="13">Homodimer.</text>
</comment>
<reference evidence="16 17" key="1">
    <citation type="journal article" date="2019" name="Int. J. Syst. Evol. Microbiol.">
        <title>The Global Catalogue of Microorganisms (GCM) 10K type strain sequencing project: providing services to taxonomists for standard genome sequencing and annotation.</title>
        <authorList>
            <consortium name="The Broad Institute Genomics Platform"/>
            <consortium name="The Broad Institute Genome Sequencing Center for Infectious Disease"/>
            <person name="Wu L."/>
            <person name="Ma J."/>
        </authorList>
    </citation>
    <scope>NUCLEOTIDE SEQUENCE [LARGE SCALE GENOMIC DNA]</scope>
    <source>
        <strain evidence="16 17">JCM 15628</strain>
    </source>
</reference>
<keyword evidence="5 12" id="KW-0378">Hydrolase</keyword>
<dbReference type="SUPFAM" id="SSF55174">
    <property type="entry name" value="Alpha-L RNA-binding motif"/>
    <property type="match status" value="1"/>
</dbReference>
<dbReference type="CDD" id="cd00540">
    <property type="entry name" value="AAG"/>
    <property type="match status" value="1"/>
</dbReference>
<dbReference type="Pfam" id="PF02245">
    <property type="entry name" value="Pur_DNA_glyco"/>
    <property type="match status" value="1"/>
</dbReference>
<keyword evidence="4 12" id="KW-0227">DNA damage</keyword>
<comment type="caution">
    <text evidence="16">The sequence shown here is derived from an EMBL/GenBank/DDBJ whole genome shotgun (WGS) entry which is preliminary data.</text>
</comment>
<evidence type="ECO:0000256" key="11">
    <source>
        <dbReference type="ARBA" id="ARBA00048248"/>
    </source>
</evidence>
<dbReference type="Gene3D" id="3.10.300.10">
    <property type="entry name" value="Methylpurine-DNA glycosylase (MPG)"/>
    <property type="match status" value="1"/>
</dbReference>
<dbReference type="Pfam" id="PF22421">
    <property type="entry name" value="SYY_C-terminal"/>
    <property type="match status" value="1"/>
</dbReference>
<dbReference type="PROSITE" id="PS50889">
    <property type="entry name" value="S4"/>
    <property type="match status" value="1"/>
</dbReference>
<feature type="binding site" evidence="13">
    <location>
        <position position="437"/>
    </location>
    <ligand>
        <name>L-tyrosine</name>
        <dbReference type="ChEBI" id="CHEBI:58315"/>
    </ligand>
</feature>
<evidence type="ECO:0000256" key="13">
    <source>
        <dbReference type="HAMAP-Rule" id="MF_02006"/>
    </source>
</evidence>
<evidence type="ECO:0000256" key="3">
    <source>
        <dbReference type="ARBA" id="ARBA00022741"/>
    </source>
</evidence>
<dbReference type="Gene3D" id="3.10.290.10">
    <property type="entry name" value="RNA-binding S4 domain"/>
    <property type="match status" value="1"/>
</dbReference>
<keyword evidence="13" id="KW-0963">Cytoplasm</keyword>
<dbReference type="HAMAP" id="MF_00527">
    <property type="entry name" value="3MGH"/>
    <property type="match status" value="1"/>
</dbReference>
<name>A0ABN2SH30_9MICO</name>
<feature type="domain" description="Tyrosine--tRNA ligase SYY-like C-terminal" evidence="15">
    <location>
        <begin position="605"/>
        <end position="674"/>
    </location>
</feature>
<protein>
    <recommendedName>
        <fullName evidence="12 13">Multifunctional fusion protein</fullName>
    </recommendedName>
    <domain>
        <recommendedName>
            <fullName evidence="13">Tyrosine--tRNA ligase</fullName>
            <ecNumber evidence="13">6.1.1.1</ecNumber>
        </recommendedName>
        <alternativeName>
            <fullName evidence="13">Tyrosyl-tRNA synthetase</fullName>
            <shortName evidence="13">TyrRS</shortName>
        </alternativeName>
    </domain>
    <domain>
        <recommendedName>
            <fullName evidence="12">Putative 3-methyladenine DNA glycosylase</fullName>
            <ecNumber evidence="12">3.2.2.-</ecNumber>
        </recommendedName>
    </domain>
</protein>
<dbReference type="EC" id="6.1.1.1" evidence="13"/>
<evidence type="ECO:0000256" key="8">
    <source>
        <dbReference type="ARBA" id="ARBA00022917"/>
    </source>
</evidence>
<dbReference type="PANTHER" id="PTHR11766">
    <property type="entry name" value="TYROSYL-TRNA SYNTHETASE"/>
    <property type="match status" value="1"/>
</dbReference>
<dbReference type="InterPro" id="IPR002305">
    <property type="entry name" value="aa-tRNA-synth_Ic"/>
</dbReference>
<dbReference type="PANTHER" id="PTHR11766:SF0">
    <property type="entry name" value="TYROSINE--TRNA LIGASE, MITOCHONDRIAL"/>
    <property type="match status" value="1"/>
</dbReference>
<comment type="function">
    <text evidence="13">Catalyzes the attachment of tyrosine to tRNA(Tyr) in a two-step reaction: tyrosine is first activated by ATP to form Tyr-AMP and then transferred to the acceptor end of tRNA(Tyr).</text>
</comment>
<evidence type="ECO:0000256" key="2">
    <source>
        <dbReference type="ARBA" id="ARBA00022598"/>
    </source>
</evidence>
<dbReference type="InterPro" id="IPR054608">
    <property type="entry name" value="SYY-like_C"/>
</dbReference>
<dbReference type="InterPro" id="IPR024088">
    <property type="entry name" value="Tyr-tRNA-ligase_bac-type"/>
</dbReference>
<feature type="binding site" evidence="13">
    <location>
        <position position="496"/>
    </location>
    <ligand>
        <name>ATP</name>
        <dbReference type="ChEBI" id="CHEBI:30616"/>
    </ligand>
</feature>
<proteinExistence type="inferred from homology"/>
<dbReference type="CDD" id="cd00805">
    <property type="entry name" value="TyrRS_core"/>
    <property type="match status" value="1"/>
</dbReference>
<keyword evidence="7 14" id="KW-0694">RNA-binding</keyword>
<feature type="binding site" evidence="13">
    <location>
        <position position="433"/>
    </location>
    <ligand>
        <name>L-tyrosine</name>
        <dbReference type="ChEBI" id="CHEBI:58315"/>
    </ligand>
</feature>
<dbReference type="Gene3D" id="1.10.240.10">
    <property type="entry name" value="Tyrosyl-Transfer RNA Synthetase"/>
    <property type="match status" value="1"/>
</dbReference>
<dbReference type="Proteomes" id="UP001500013">
    <property type="component" value="Unassembled WGS sequence"/>
</dbReference>
<dbReference type="EC" id="3.2.2.-" evidence="12"/>
<dbReference type="SUPFAM" id="SSF50486">
    <property type="entry name" value="FMT C-terminal domain-like"/>
    <property type="match status" value="1"/>
</dbReference>
<evidence type="ECO:0000256" key="9">
    <source>
        <dbReference type="ARBA" id="ARBA00023146"/>
    </source>
</evidence>
<dbReference type="NCBIfam" id="TIGR00567">
    <property type="entry name" value="3mg"/>
    <property type="match status" value="1"/>
</dbReference>
<dbReference type="SUPFAM" id="SSF52374">
    <property type="entry name" value="Nucleotidylyl transferase"/>
    <property type="match status" value="1"/>
</dbReference>
<dbReference type="CDD" id="cd00165">
    <property type="entry name" value="S4"/>
    <property type="match status" value="1"/>
</dbReference>
<evidence type="ECO:0000256" key="14">
    <source>
        <dbReference type="PROSITE-ProRule" id="PRU00182"/>
    </source>
</evidence>
<dbReference type="HAMAP" id="MF_02006">
    <property type="entry name" value="Tyr_tRNA_synth_type1"/>
    <property type="match status" value="1"/>
</dbReference>
<evidence type="ECO:0000256" key="5">
    <source>
        <dbReference type="ARBA" id="ARBA00022801"/>
    </source>
</evidence>
<gene>
    <name evidence="13" type="primary">tyrS</name>
    <name evidence="16" type="ORF">GCM10009817_30160</name>
</gene>
<evidence type="ECO:0000256" key="6">
    <source>
        <dbReference type="ARBA" id="ARBA00022840"/>
    </source>
</evidence>
<dbReference type="Pfam" id="PF00579">
    <property type="entry name" value="tRNA-synt_1b"/>
    <property type="match status" value="1"/>
</dbReference>
<dbReference type="InterPro" id="IPR002307">
    <property type="entry name" value="Tyr-tRNA-ligase"/>
</dbReference>
<evidence type="ECO:0000313" key="16">
    <source>
        <dbReference type="EMBL" id="GAA1986623.1"/>
    </source>
</evidence>
<comment type="catalytic activity">
    <reaction evidence="11 13">
        <text>tRNA(Tyr) + L-tyrosine + ATP = L-tyrosyl-tRNA(Tyr) + AMP + diphosphate + H(+)</text>
        <dbReference type="Rhea" id="RHEA:10220"/>
        <dbReference type="Rhea" id="RHEA-COMP:9706"/>
        <dbReference type="Rhea" id="RHEA-COMP:9707"/>
        <dbReference type="ChEBI" id="CHEBI:15378"/>
        <dbReference type="ChEBI" id="CHEBI:30616"/>
        <dbReference type="ChEBI" id="CHEBI:33019"/>
        <dbReference type="ChEBI" id="CHEBI:58315"/>
        <dbReference type="ChEBI" id="CHEBI:78442"/>
        <dbReference type="ChEBI" id="CHEBI:78536"/>
        <dbReference type="ChEBI" id="CHEBI:456215"/>
        <dbReference type="EC" id="6.1.1.1"/>
    </reaction>
</comment>